<accession>A0ABS3J7Q9</accession>
<dbReference type="EMBL" id="JAFMPY010000024">
    <property type="protein sequence ID" value="MBO0905702.1"/>
    <property type="molecule type" value="Genomic_DNA"/>
</dbReference>
<dbReference type="RefSeq" id="WP_207352334.1">
    <property type="nucleotide sequence ID" value="NZ_JAFMPY010000024.1"/>
</dbReference>
<evidence type="ECO:0000313" key="4">
    <source>
        <dbReference type="EMBL" id="MBO0905702.1"/>
    </source>
</evidence>
<dbReference type="InterPro" id="IPR036928">
    <property type="entry name" value="AS_sf"/>
</dbReference>
<dbReference type="SUPFAM" id="SSF75304">
    <property type="entry name" value="Amidase signature (AS) enzymes"/>
    <property type="match status" value="1"/>
</dbReference>
<dbReference type="InterPro" id="IPR023631">
    <property type="entry name" value="Amidase_dom"/>
</dbReference>
<name>A0ABS3J7Q9_9HYPH</name>
<dbReference type="InterPro" id="IPR000120">
    <property type="entry name" value="Amidase"/>
</dbReference>
<evidence type="ECO:0000313" key="5">
    <source>
        <dbReference type="Proteomes" id="UP000664288"/>
    </source>
</evidence>
<feature type="domain" description="Amidase" evidence="3">
    <location>
        <begin position="33"/>
        <end position="413"/>
    </location>
</feature>
<dbReference type="PANTHER" id="PTHR11895">
    <property type="entry name" value="TRANSAMIDASE"/>
    <property type="match status" value="1"/>
</dbReference>
<dbReference type="Pfam" id="PF01425">
    <property type="entry name" value="Amidase"/>
    <property type="match status" value="1"/>
</dbReference>
<dbReference type="Gene3D" id="3.90.1300.10">
    <property type="entry name" value="Amidase signature (AS) domain"/>
    <property type="match status" value="1"/>
</dbReference>
<reference evidence="4 5" key="1">
    <citation type="submission" date="2021-03" db="EMBL/GenBank/DDBJ databases">
        <title>Whole genome sequence of Jiella sp. MQZ13P-4.</title>
        <authorList>
            <person name="Tuo L."/>
        </authorList>
    </citation>
    <scope>NUCLEOTIDE SEQUENCE [LARGE SCALE GENOMIC DNA]</scope>
    <source>
        <strain evidence="4 5">MQZ13P-4</strain>
    </source>
</reference>
<evidence type="ECO:0000256" key="1">
    <source>
        <dbReference type="ARBA" id="ARBA00009199"/>
    </source>
</evidence>
<organism evidence="4 5">
    <name type="scientific">Jiella sonneratiae</name>
    <dbReference type="NCBI Taxonomy" id="2816856"/>
    <lineage>
        <taxon>Bacteria</taxon>
        <taxon>Pseudomonadati</taxon>
        <taxon>Pseudomonadota</taxon>
        <taxon>Alphaproteobacteria</taxon>
        <taxon>Hyphomicrobiales</taxon>
        <taxon>Aurantimonadaceae</taxon>
        <taxon>Jiella</taxon>
    </lineage>
</organism>
<evidence type="ECO:0000259" key="3">
    <source>
        <dbReference type="Pfam" id="PF01425"/>
    </source>
</evidence>
<dbReference type="Proteomes" id="UP000664288">
    <property type="component" value="Unassembled WGS sequence"/>
</dbReference>
<evidence type="ECO:0000256" key="2">
    <source>
        <dbReference type="SAM" id="MobiDB-lite"/>
    </source>
</evidence>
<comment type="caution">
    <text evidence="4">The sequence shown here is derived from an EMBL/GenBank/DDBJ whole genome shotgun (WGS) entry which is preliminary data.</text>
</comment>
<feature type="region of interest" description="Disordered" evidence="2">
    <location>
        <begin position="122"/>
        <end position="143"/>
    </location>
</feature>
<gene>
    <name evidence="4" type="ORF">J1C47_18820</name>
</gene>
<comment type="similarity">
    <text evidence="1">Belongs to the amidase family.</text>
</comment>
<sequence>MPDRHDVPAPRLATIVAAVAQGRSNPAAEIAAARARVAAGDAAIGAFLRLAPEESLAAAGAATGPLAGVAVGVKDIYDTRDMATEHGSPVYRDHRPVADASLVSMARLAGAAILGKTTTTEFASLDPTPTRNPRNLAHTPGGSSSGSAAAVAAGMVPLAFGSQTGGSVIRPASFCGVAAFKPSFRLLPTIGMKTFSYTLDTAGLFAATVADLAFAASAITGRDLSGERVRDDDASGLTVGVYRSAVDDAVEPMMHDAVAEAARLLEASGARLVTVEEPGALAEARDAHGTVQGYEAVLDLSDEFRNHRQRLGPKLGAILDQGATIAPAAYDEARRAARIGRKAASALFETVDVLIAPSALGPAPLTLESTGDALMNKLWTLTGNPVVNVAGIASAAGLPLGVSVVARFGRDALALSVATRLERLIDAPISQQK</sequence>
<dbReference type="PANTHER" id="PTHR11895:SF151">
    <property type="entry name" value="GLUTAMYL-TRNA(GLN) AMIDOTRANSFERASE SUBUNIT A"/>
    <property type="match status" value="1"/>
</dbReference>
<proteinExistence type="inferred from homology"/>
<protein>
    <submittedName>
        <fullName evidence="4">Amidase</fullName>
    </submittedName>
</protein>
<feature type="compositionally biased region" description="Polar residues" evidence="2">
    <location>
        <begin position="122"/>
        <end position="133"/>
    </location>
</feature>
<keyword evidence="5" id="KW-1185">Reference proteome</keyword>